<organism evidence="1 2">
    <name type="scientific">Austropuccinia psidii MF-1</name>
    <dbReference type="NCBI Taxonomy" id="1389203"/>
    <lineage>
        <taxon>Eukaryota</taxon>
        <taxon>Fungi</taxon>
        <taxon>Dikarya</taxon>
        <taxon>Basidiomycota</taxon>
        <taxon>Pucciniomycotina</taxon>
        <taxon>Pucciniomycetes</taxon>
        <taxon>Pucciniales</taxon>
        <taxon>Sphaerophragmiaceae</taxon>
        <taxon>Austropuccinia</taxon>
    </lineage>
</organism>
<evidence type="ECO:0000313" key="1">
    <source>
        <dbReference type="EMBL" id="MBW0466726.1"/>
    </source>
</evidence>
<accession>A0A9Q3BJ58</accession>
<dbReference type="OrthoDB" id="5552562at2759"/>
<name>A0A9Q3BJ58_9BASI</name>
<gene>
    <name evidence="1" type="ORF">O181_006441</name>
</gene>
<comment type="caution">
    <text evidence="1">The sequence shown here is derived from an EMBL/GenBank/DDBJ whole genome shotgun (WGS) entry which is preliminary data.</text>
</comment>
<dbReference type="AlphaFoldDB" id="A0A9Q3BJ58"/>
<protein>
    <submittedName>
        <fullName evidence="1">Uncharacterized protein</fullName>
    </submittedName>
</protein>
<proteinExistence type="predicted"/>
<dbReference type="Proteomes" id="UP000765509">
    <property type="component" value="Unassembled WGS sequence"/>
</dbReference>
<keyword evidence="2" id="KW-1185">Reference proteome</keyword>
<sequence length="104" mass="11951">MKELTHLMGKLTQAVSTRDNSRDPEFQTPLMKESDSFYITKAYELRVFIQSCKLMFHNDPESFFSDRKKVLFSNSCLTGSAGKLIEPFLSNISDEAPSNLLSYW</sequence>
<dbReference type="EMBL" id="AVOT02001377">
    <property type="protein sequence ID" value="MBW0466726.1"/>
    <property type="molecule type" value="Genomic_DNA"/>
</dbReference>
<evidence type="ECO:0000313" key="2">
    <source>
        <dbReference type="Proteomes" id="UP000765509"/>
    </source>
</evidence>
<reference evidence="1" key="1">
    <citation type="submission" date="2021-03" db="EMBL/GenBank/DDBJ databases">
        <title>Draft genome sequence of rust myrtle Austropuccinia psidii MF-1, a brazilian biotype.</title>
        <authorList>
            <person name="Quecine M.C."/>
            <person name="Pachon D.M.R."/>
            <person name="Bonatelli M.L."/>
            <person name="Correr F.H."/>
            <person name="Franceschini L.M."/>
            <person name="Leite T.F."/>
            <person name="Margarido G.R.A."/>
            <person name="Almeida C.A."/>
            <person name="Ferrarezi J.A."/>
            <person name="Labate C.A."/>
        </authorList>
    </citation>
    <scope>NUCLEOTIDE SEQUENCE</scope>
    <source>
        <strain evidence="1">MF-1</strain>
    </source>
</reference>